<reference evidence="2 3" key="1">
    <citation type="submission" date="2011-01" db="EMBL/GenBank/DDBJ databases">
        <authorList>
            <person name="Muzny D."/>
            <person name="Qin X."/>
            <person name="Deng J."/>
            <person name="Jiang H."/>
            <person name="Liu Y."/>
            <person name="Qu J."/>
            <person name="Song X.-Z."/>
            <person name="Zhang L."/>
            <person name="Thornton R."/>
            <person name="Coyle M."/>
            <person name="Francisco L."/>
            <person name="Jackson L."/>
            <person name="Javaid M."/>
            <person name="Korchina V."/>
            <person name="Kovar C."/>
            <person name="Mata R."/>
            <person name="Mathew T."/>
            <person name="Ngo R."/>
            <person name="Nguyen L."/>
            <person name="Nguyen N."/>
            <person name="Okwuonu G."/>
            <person name="Ongeri F."/>
            <person name="Pham C."/>
            <person name="Simmons D."/>
            <person name="Wilczek-Boney K."/>
            <person name="Hale W."/>
            <person name="Jakkamsetti A."/>
            <person name="Pham P."/>
            <person name="Ruth R."/>
            <person name="San Lucas F."/>
            <person name="Warren J."/>
            <person name="Zhang J."/>
            <person name="Zhao Z."/>
            <person name="Zhou C."/>
            <person name="Zhu D."/>
            <person name="Lee S."/>
            <person name="Bess C."/>
            <person name="Blankenburg K."/>
            <person name="Forbes L."/>
            <person name="Fu Q."/>
            <person name="Gubbala S."/>
            <person name="Hirani K."/>
            <person name="Jayaseelan J.C."/>
            <person name="Lara F."/>
            <person name="Munidasa M."/>
            <person name="Palculict T."/>
            <person name="Patil S."/>
            <person name="Pu L.-L."/>
            <person name="Saada N."/>
            <person name="Tang L."/>
            <person name="Weissenberger G."/>
            <person name="Zhu Y."/>
            <person name="Hemphill L."/>
            <person name="Shang Y."/>
            <person name="Youmans B."/>
            <person name="Ayvaz T."/>
            <person name="Ross M."/>
            <person name="Santibanez J."/>
            <person name="Aqrawi P."/>
            <person name="Gross S."/>
            <person name="Joshi V."/>
            <person name="Fowler G."/>
            <person name="Nazareth L."/>
            <person name="Reid J."/>
            <person name="Worley K."/>
            <person name="Petrosino J."/>
            <person name="Highlander S."/>
            <person name="Gibbs R."/>
        </authorList>
    </citation>
    <scope>NUCLEOTIDE SEQUENCE [LARGE SCALE GENOMIC DNA]</scope>
    <source>
        <strain evidence="2 3">ATCC 12755</strain>
    </source>
</reference>
<evidence type="ECO:0000313" key="3">
    <source>
        <dbReference type="Proteomes" id="UP000004835"/>
    </source>
</evidence>
<dbReference type="RefSeq" id="WP_005234014.1">
    <property type="nucleotide sequence ID" value="NZ_GL872323.1"/>
</dbReference>
<dbReference type="Proteomes" id="UP000004835">
    <property type="component" value="Unassembled WGS sequence"/>
</dbReference>
<dbReference type="Gene3D" id="6.10.280.220">
    <property type="match status" value="1"/>
</dbReference>
<proteinExistence type="predicted"/>
<accession>F0EII1</accession>
<feature type="region of interest" description="Disordered" evidence="1">
    <location>
        <begin position="17"/>
        <end position="40"/>
    </location>
</feature>
<evidence type="ECO:0000313" key="2">
    <source>
        <dbReference type="EMBL" id="EGC69881.1"/>
    </source>
</evidence>
<sequence>MAIIEVSKQITNYLDSEQTASAPANPVEGQRWTDTSKSPPVAMIYKDGEWKPERLSVEVLDPDFYQDLENNKAEVMTAIEKAEAAEKTGKDAQAAGEAAQSAASEAKLAGENAANLATQATLDTQAARDKADAIQIDVNGLVSDVATINGTVTSISSKANEAYEKAAAVEGRTATLETSVTGLTGRMTDIETTSTSTTKKLNELVVTVDGQKQTLATVTATADSALSKANVLETTVDGVTQTLTSVETAANSALSKVNTVSSTVDGHTQLIASTKTTADSALSKAVATETTVNGLKTTVSSVESTANSALTKATQVEITANGLVTSVTSIQADLNNTSSRNLLLKTSTLESRAAGTLDSTSILNGNATVKGSWSSGYIDTYRQKMAVIPRDGHFTLTFWAKADRSLNFSNFFYNSGTTTLAINSDGRTGTGADGGNTLSATTAWKKYWIKYTQKGATAPKEVLIGRISVAGTLWVNSPMLVEGTLPEDWAPAPEDLATSAQLSVLSDQIDLRVEKNGIINAINVSTEGVIIAGSKLTISALTQIENAVIKTSHIL</sequence>
<dbReference type="EMBL" id="AEWT01000010">
    <property type="protein sequence ID" value="EGC69881.1"/>
    <property type="molecule type" value="Genomic_DNA"/>
</dbReference>
<dbReference type="SUPFAM" id="SSF57997">
    <property type="entry name" value="Tropomyosin"/>
    <property type="match status" value="1"/>
</dbReference>
<gene>
    <name evidence="2" type="ORF">HMPREF9087_1269</name>
</gene>
<name>F0EII1_ENTCA</name>
<dbReference type="HOGENOM" id="CLU_490710_0_0_9"/>
<organism evidence="2 3">
    <name type="scientific">Enterococcus casseliflavus ATCC 12755</name>
    <dbReference type="NCBI Taxonomy" id="888066"/>
    <lineage>
        <taxon>Bacteria</taxon>
        <taxon>Bacillati</taxon>
        <taxon>Bacillota</taxon>
        <taxon>Bacilli</taxon>
        <taxon>Lactobacillales</taxon>
        <taxon>Enterococcaceae</taxon>
        <taxon>Enterococcus</taxon>
    </lineage>
</organism>
<dbReference type="AlphaFoldDB" id="F0EII1"/>
<dbReference type="Gene3D" id="1.20.5.340">
    <property type="match status" value="1"/>
</dbReference>
<protein>
    <submittedName>
        <fullName evidence="2">Uncharacterized protein</fullName>
    </submittedName>
</protein>
<evidence type="ECO:0000256" key="1">
    <source>
        <dbReference type="SAM" id="MobiDB-lite"/>
    </source>
</evidence>
<comment type="caution">
    <text evidence="2">The sequence shown here is derived from an EMBL/GenBank/DDBJ whole genome shotgun (WGS) entry which is preliminary data.</text>
</comment>